<dbReference type="SUPFAM" id="SSF52540">
    <property type="entry name" value="P-loop containing nucleoside triphosphate hydrolases"/>
    <property type="match status" value="1"/>
</dbReference>
<dbReference type="GO" id="GO:0007165">
    <property type="term" value="P:signal transduction"/>
    <property type="evidence" value="ECO:0007669"/>
    <property type="project" value="UniProtKB-KW"/>
</dbReference>
<dbReference type="FunFam" id="3.40.50.300:FF:001357">
    <property type="entry name" value="Guanine nucleotide-binding protein G(i) subunit alpha-1"/>
    <property type="match status" value="1"/>
</dbReference>
<evidence type="ECO:0000256" key="1">
    <source>
        <dbReference type="ARBA" id="ARBA00022707"/>
    </source>
</evidence>
<dbReference type="EMBL" id="JBICBT010001389">
    <property type="protein sequence ID" value="KAL3069874.1"/>
    <property type="molecule type" value="Genomic_DNA"/>
</dbReference>
<feature type="compositionally biased region" description="Basic residues" evidence="7">
    <location>
        <begin position="337"/>
        <end position="346"/>
    </location>
</feature>
<dbReference type="SUPFAM" id="SSF54211">
    <property type="entry name" value="Ribosomal protein S5 domain 2-like"/>
    <property type="match status" value="1"/>
</dbReference>
<keyword evidence="4" id="KW-0564">Palmitate</keyword>
<keyword evidence="4" id="KW-0449">Lipoprotein</keyword>
<keyword evidence="10" id="KW-1185">Reference proteome</keyword>
<comment type="caution">
    <text evidence="9">The sequence shown here is derived from an EMBL/GenBank/DDBJ whole genome shotgun (WGS) entry which is preliminary data.</text>
</comment>
<organism evidence="9 10">
    <name type="scientific">Heterodera trifolii</name>
    <dbReference type="NCBI Taxonomy" id="157864"/>
    <lineage>
        <taxon>Eukaryota</taxon>
        <taxon>Metazoa</taxon>
        <taxon>Ecdysozoa</taxon>
        <taxon>Nematoda</taxon>
        <taxon>Chromadorea</taxon>
        <taxon>Rhabditida</taxon>
        <taxon>Tylenchina</taxon>
        <taxon>Tylenchomorpha</taxon>
        <taxon>Tylenchoidea</taxon>
        <taxon>Heteroderidae</taxon>
        <taxon>Heteroderinae</taxon>
        <taxon>Heterodera</taxon>
    </lineage>
</organism>
<feature type="binding site" evidence="6">
    <location>
        <begin position="253"/>
        <end position="256"/>
    </location>
    <ligand>
        <name>GTP</name>
        <dbReference type="ChEBI" id="CHEBI:37565"/>
    </ligand>
</feature>
<keyword evidence="2 6" id="KW-0547">Nucleotide-binding</keyword>
<dbReference type="PANTHER" id="PTHR10218:SF227">
    <property type="entry name" value="G PROTEIN ALPHA I SUBUNIT"/>
    <property type="match status" value="1"/>
</dbReference>
<evidence type="ECO:0000256" key="3">
    <source>
        <dbReference type="ARBA" id="ARBA00023134"/>
    </source>
</evidence>
<evidence type="ECO:0000256" key="6">
    <source>
        <dbReference type="PIRSR" id="PIRSR601019-1"/>
    </source>
</evidence>
<keyword evidence="5" id="KW-0807">Transducer</keyword>
<sequence>MVVAEVNGVGVGVISKKGKIIRIRVEAVVSQRKHALLIYGNVDPVLKEAIRYAFSSVKRVYESRRSGHFFEQNKVNLSIPPPSTKRSGPSASAAAALAILSLATGRPVQAGVCVTGKVTKTGRIIKIGDMKAKTIAAEEAKMVKMAFPRANLSESTLLDSTLRREQQEKLKNEAIVAVHELSEALVDHLNQKCSTSEGREGVTAIIFCVALSEYDMVLAEDDEMKRMIESMKLFDSICNNKWFLNTSIILFLNKKDLFEEKIRRPVSCQPPQKCTLLDSTLRRELQEKLKNEAIVAVHELSEALVDHLNQRCPMPTICRNGWMSSAKNWRHKVRRWHGAARGRTGGRRHEPGTEGGW</sequence>
<dbReference type="Gene3D" id="3.30.230.10">
    <property type="match status" value="1"/>
</dbReference>
<proteinExistence type="predicted"/>
<dbReference type="AlphaFoldDB" id="A0ABD2HQ04"/>
<dbReference type="InterPro" id="IPR014721">
    <property type="entry name" value="Ribsml_uS5_D2-typ_fold_subgr"/>
</dbReference>
<dbReference type="Pfam" id="PF05362">
    <property type="entry name" value="Lon_C"/>
    <property type="match status" value="1"/>
</dbReference>
<dbReference type="InterPro" id="IPR020568">
    <property type="entry name" value="Ribosomal_Su5_D2-typ_SF"/>
</dbReference>
<dbReference type="GO" id="GO:0005525">
    <property type="term" value="F:GTP binding"/>
    <property type="evidence" value="ECO:0007669"/>
    <property type="project" value="UniProtKB-KW"/>
</dbReference>
<dbReference type="PROSITE" id="PS51882">
    <property type="entry name" value="G_ALPHA"/>
    <property type="match status" value="1"/>
</dbReference>
<evidence type="ECO:0000256" key="2">
    <source>
        <dbReference type="ARBA" id="ARBA00022741"/>
    </source>
</evidence>
<dbReference type="InterPro" id="IPR027417">
    <property type="entry name" value="P-loop_NTPase"/>
</dbReference>
<evidence type="ECO:0000256" key="7">
    <source>
        <dbReference type="SAM" id="MobiDB-lite"/>
    </source>
</evidence>
<evidence type="ECO:0000313" key="9">
    <source>
        <dbReference type="EMBL" id="KAL3069874.1"/>
    </source>
</evidence>
<protein>
    <recommendedName>
        <fullName evidence="8">Lon proteolytic domain-containing protein</fullName>
    </recommendedName>
</protein>
<evidence type="ECO:0000256" key="4">
    <source>
        <dbReference type="ARBA" id="ARBA00023139"/>
    </source>
</evidence>
<dbReference type="InterPro" id="IPR008269">
    <property type="entry name" value="Lon_proteolytic"/>
</dbReference>
<evidence type="ECO:0000313" key="10">
    <source>
        <dbReference type="Proteomes" id="UP001620626"/>
    </source>
</evidence>
<evidence type="ECO:0000256" key="5">
    <source>
        <dbReference type="ARBA" id="ARBA00023224"/>
    </source>
</evidence>
<feature type="region of interest" description="Disordered" evidence="7">
    <location>
        <begin position="337"/>
        <end position="357"/>
    </location>
</feature>
<dbReference type="Gene3D" id="3.40.50.300">
    <property type="entry name" value="P-loop containing nucleotide triphosphate hydrolases"/>
    <property type="match status" value="1"/>
</dbReference>
<dbReference type="PRINTS" id="PR00318">
    <property type="entry name" value="GPROTEINA"/>
</dbReference>
<feature type="compositionally biased region" description="Basic and acidic residues" evidence="7">
    <location>
        <begin position="347"/>
        <end position="357"/>
    </location>
</feature>
<keyword evidence="3 6" id="KW-0342">GTP-binding</keyword>
<dbReference type="Proteomes" id="UP001620626">
    <property type="component" value="Unassembled WGS sequence"/>
</dbReference>
<dbReference type="PANTHER" id="PTHR10218">
    <property type="entry name" value="GTP-BINDING PROTEIN ALPHA SUBUNIT"/>
    <property type="match status" value="1"/>
</dbReference>
<keyword evidence="1" id="KW-0519">Myristate</keyword>
<accession>A0ABD2HQ04</accession>
<dbReference type="Pfam" id="PF00503">
    <property type="entry name" value="G-alpha"/>
    <property type="match status" value="1"/>
</dbReference>
<name>A0ABD2HQ04_9BILA</name>
<gene>
    <name evidence="9" type="ORF">niasHT_033936</name>
</gene>
<reference evidence="9 10" key="1">
    <citation type="submission" date="2024-10" db="EMBL/GenBank/DDBJ databases">
        <authorList>
            <person name="Kim D."/>
        </authorList>
    </citation>
    <scope>NUCLEOTIDE SEQUENCE [LARGE SCALE GENOMIC DNA]</scope>
    <source>
        <strain evidence="9">BH-2024</strain>
    </source>
</reference>
<evidence type="ECO:0000259" key="8">
    <source>
        <dbReference type="Pfam" id="PF05362"/>
    </source>
</evidence>
<feature type="domain" description="Lon proteolytic" evidence="8">
    <location>
        <begin position="17"/>
        <end position="164"/>
    </location>
</feature>
<dbReference type="InterPro" id="IPR001019">
    <property type="entry name" value="Gprotein_alpha_su"/>
</dbReference>
<dbReference type="SMART" id="SM00275">
    <property type="entry name" value="G_alpha"/>
    <property type="match status" value="1"/>
</dbReference>